<evidence type="ECO:0000256" key="4">
    <source>
        <dbReference type="ARBA" id="ARBA00022692"/>
    </source>
</evidence>
<protein>
    <recommendedName>
        <fullName evidence="10">Odorant receptor</fullName>
    </recommendedName>
</protein>
<dbReference type="GO" id="GO:0004984">
    <property type="term" value="F:olfactory receptor activity"/>
    <property type="evidence" value="ECO:0007669"/>
    <property type="project" value="InterPro"/>
</dbReference>
<dbReference type="GO" id="GO:0005886">
    <property type="term" value="C:plasma membrane"/>
    <property type="evidence" value="ECO:0007669"/>
    <property type="project" value="UniProtKB-SubCell"/>
</dbReference>
<keyword evidence="7 10" id="KW-0472">Membrane</keyword>
<keyword evidence="5 10" id="KW-0552">Olfaction</keyword>
<evidence type="ECO:0000256" key="1">
    <source>
        <dbReference type="ARBA" id="ARBA00004651"/>
    </source>
</evidence>
<feature type="transmembrane region" description="Helical" evidence="10">
    <location>
        <begin position="272"/>
        <end position="293"/>
    </location>
</feature>
<evidence type="ECO:0000256" key="2">
    <source>
        <dbReference type="ARBA" id="ARBA00022475"/>
    </source>
</evidence>
<dbReference type="PANTHER" id="PTHR21137">
    <property type="entry name" value="ODORANT RECEPTOR"/>
    <property type="match status" value="1"/>
</dbReference>
<dbReference type="GO" id="GO:0005549">
    <property type="term" value="F:odorant binding"/>
    <property type="evidence" value="ECO:0007669"/>
    <property type="project" value="InterPro"/>
</dbReference>
<keyword evidence="12" id="KW-1185">Reference proteome</keyword>
<keyword evidence="3 10" id="KW-0716">Sensory transduction</keyword>
<keyword evidence="9 10" id="KW-0807">Transducer</keyword>
<gene>
    <name evidence="11" type="ORF">KQX54_009773</name>
</gene>
<dbReference type="InterPro" id="IPR004117">
    <property type="entry name" value="7tm6_olfct_rcpt"/>
</dbReference>
<evidence type="ECO:0000313" key="11">
    <source>
        <dbReference type="EMBL" id="KAH0567414.1"/>
    </source>
</evidence>
<reference evidence="11 12" key="1">
    <citation type="journal article" date="2021" name="J. Hered.">
        <title>A chromosome-level genome assembly of the parasitoid wasp, Cotesia glomerata (Hymenoptera: Braconidae).</title>
        <authorList>
            <person name="Pinto B.J."/>
            <person name="Weis J.J."/>
            <person name="Gamble T."/>
            <person name="Ode P.J."/>
            <person name="Paul R."/>
            <person name="Zaspel J.M."/>
        </authorList>
    </citation>
    <scope>NUCLEOTIDE SEQUENCE [LARGE SCALE GENOMIC DNA]</scope>
    <source>
        <strain evidence="11">CgM1</strain>
    </source>
</reference>
<dbReference type="Proteomes" id="UP000826195">
    <property type="component" value="Unassembled WGS sequence"/>
</dbReference>
<comment type="caution">
    <text evidence="11">The sequence shown here is derived from an EMBL/GenBank/DDBJ whole genome shotgun (WGS) entry which is preliminary data.</text>
</comment>
<comment type="caution">
    <text evidence="10">Lacks conserved residue(s) required for the propagation of feature annotation.</text>
</comment>
<comment type="similarity">
    <text evidence="10">Belongs to the insect chemoreceptor superfamily. Heteromeric odorant receptor channel (TC 1.A.69) family.</text>
</comment>
<dbReference type="EMBL" id="JAHXZJ010000001">
    <property type="protein sequence ID" value="KAH0567414.1"/>
    <property type="molecule type" value="Genomic_DNA"/>
</dbReference>
<evidence type="ECO:0000256" key="6">
    <source>
        <dbReference type="ARBA" id="ARBA00022989"/>
    </source>
</evidence>
<sequence length="452" mass="52084">MDSDTTTVAQLEYKKFKRVMKSLLATVGLWSSENSNFLFRSLLCLHISFFVIPTIGVFNFFMTHIGNVKLVTKSMSTLFGFSTVLMKAVCIQVYRKDVNDLHESLDSYYDELIKKPKLSNIVSNGITTFRRLPILITTFATTIPITVAILSAGHAGLKLIQVFLYSWSGTRITSESEKLRVAIYDGNWIGNNRLIKSLTVMLTQKPLTIRVYNFAVVSIDMFQAAACFIINRKDANDLHSVLDLYFEKLLHSPKMSNMVLGKVRTFRRWPTFITTFVTIVCMSYAIIPIISIVKQLRHRVWPIQYNLLYLTIYPMKARRSSLLYNFYFFDEYVMTISMIFITSSLDSLFTYYIFQLIGMLREISYHISIIDDKNGEIIVRQCVDKYQVLLKACNQLRKIYGPIILWTMNVNALILCAAIFQLSINYLTRLVDLNSNLFIMNLDAKSINSQKS</sequence>
<comment type="subcellular location">
    <subcellularLocation>
        <location evidence="1 10">Cell membrane</location>
        <topology evidence="1 10">Multi-pass membrane protein</topology>
    </subcellularLocation>
</comment>
<keyword evidence="4 10" id="KW-0812">Transmembrane</keyword>
<evidence type="ECO:0000256" key="9">
    <source>
        <dbReference type="ARBA" id="ARBA00023224"/>
    </source>
</evidence>
<organism evidence="11 12">
    <name type="scientific">Cotesia glomerata</name>
    <name type="common">Lepidopteran parasitic wasp</name>
    <name type="synonym">Apanteles glomeratus</name>
    <dbReference type="NCBI Taxonomy" id="32391"/>
    <lineage>
        <taxon>Eukaryota</taxon>
        <taxon>Metazoa</taxon>
        <taxon>Ecdysozoa</taxon>
        <taxon>Arthropoda</taxon>
        <taxon>Hexapoda</taxon>
        <taxon>Insecta</taxon>
        <taxon>Pterygota</taxon>
        <taxon>Neoptera</taxon>
        <taxon>Endopterygota</taxon>
        <taxon>Hymenoptera</taxon>
        <taxon>Apocrita</taxon>
        <taxon>Ichneumonoidea</taxon>
        <taxon>Braconidae</taxon>
        <taxon>Microgastrinae</taxon>
        <taxon>Cotesia</taxon>
    </lineage>
</organism>
<keyword evidence="6 10" id="KW-1133">Transmembrane helix</keyword>
<proteinExistence type="inferred from homology"/>
<accession>A0AAV7J8Y4</accession>
<evidence type="ECO:0000256" key="3">
    <source>
        <dbReference type="ARBA" id="ARBA00022606"/>
    </source>
</evidence>
<dbReference type="Pfam" id="PF02949">
    <property type="entry name" value="7tm_6"/>
    <property type="match status" value="2"/>
</dbReference>
<dbReference type="PANTHER" id="PTHR21137:SF35">
    <property type="entry name" value="ODORANT RECEPTOR 19A-RELATED"/>
    <property type="match status" value="1"/>
</dbReference>
<evidence type="ECO:0000256" key="8">
    <source>
        <dbReference type="ARBA" id="ARBA00023170"/>
    </source>
</evidence>
<feature type="transmembrane region" description="Helical" evidence="10">
    <location>
        <begin position="37"/>
        <end position="62"/>
    </location>
</feature>
<keyword evidence="8 10" id="KW-0675">Receptor</keyword>
<feature type="transmembrane region" description="Helical" evidence="10">
    <location>
        <begin position="403"/>
        <end position="424"/>
    </location>
</feature>
<evidence type="ECO:0000256" key="7">
    <source>
        <dbReference type="ARBA" id="ARBA00023136"/>
    </source>
</evidence>
<feature type="transmembrane region" description="Helical" evidence="10">
    <location>
        <begin position="134"/>
        <end position="157"/>
    </location>
</feature>
<evidence type="ECO:0000256" key="5">
    <source>
        <dbReference type="ARBA" id="ARBA00022725"/>
    </source>
</evidence>
<feature type="transmembrane region" description="Helical" evidence="10">
    <location>
        <begin position="332"/>
        <end position="354"/>
    </location>
</feature>
<evidence type="ECO:0000313" key="12">
    <source>
        <dbReference type="Proteomes" id="UP000826195"/>
    </source>
</evidence>
<dbReference type="AlphaFoldDB" id="A0AAV7J8Y4"/>
<keyword evidence="2" id="KW-1003">Cell membrane</keyword>
<name>A0AAV7J8Y4_COTGL</name>
<evidence type="ECO:0000256" key="10">
    <source>
        <dbReference type="RuleBase" id="RU351113"/>
    </source>
</evidence>
<dbReference type="GO" id="GO:0007165">
    <property type="term" value="P:signal transduction"/>
    <property type="evidence" value="ECO:0007669"/>
    <property type="project" value="UniProtKB-KW"/>
</dbReference>